<name>A0ABM7PKQ2_9BACT</name>
<evidence type="ECO:0000256" key="2">
    <source>
        <dbReference type="RuleBase" id="RU003750"/>
    </source>
</evidence>
<feature type="transmembrane region" description="Helical" evidence="3">
    <location>
        <begin position="109"/>
        <end position="132"/>
    </location>
</feature>
<evidence type="ECO:0000256" key="1">
    <source>
        <dbReference type="ARBA" id="ARBA00022679"/>
    </source>
</evidence>
<keyword evidence="3" id="KW-0472">Membrane</keyword>
<evidence type="ECO:0000313" key="5">
    <source>
        <dbReference type="Proteomes" id="UP001320148"/>
    </source>
</evidence>
<feature type="transmembrane region" description="Helical" evidence="3">
    <location>
        <begin position="33"/>
        <end position="60"/>
    </location>
</feature>
<sequence>MLDRWSANWVKRPLEWMAAPLAARGVTADRVTVAGFAIGLLAVPALAMGWYGIALGLIIANRIADGIDGVLARRSGATDAGGFLDIVLDFIFYSAVVVGFAFADPERNALPAVTLIFAFMGTGSSFLGFAVMAEKRGLTSPVYPTKSIYYLSGLTEGTETIAFYVAACLFPHAFPWLALLFAGACGVTTAIRVITGYQTLSTPSIPGLTGESAPLPRKAKSK</sequence>
<dbReference type="InterPro" id="IPR043130">
    <property type="entry name" value="CDP-OH_PTrfase_TM_dom"/>
</dbReference>
<reference evidence="4 5" key="1">
    <citation type="submission" date="2021-02" db="EMBL/GenBank/DDBJ databases">
        <title>Complete genome of Desulfoluna sp. strain ASN36.</title>
        <authorList>
            <person name="Takahashi A."/>
            <person name="Kojima H."/>
            <person name="Fukui M."/>
        </authorList>
    </citation>
    <scope>NUCLEOTIDE SEQUENCE [LARGE SCALE GENOMIC DNA]</scope>
    <source>
        <strain evidence="4 5">ASN36</strain>
    </source>
</reference>
<comment type="similarity">
    <text evidence="2">Belongs to the CDP-alcohol phosphatidyltransferase class-I family.</text>
</comment>
<accession>A0ABM7PKQ2</accession>
<dbReference type="EMBL" id="AP024488">
    <property type="protein sequence ID" value="BCS97643.1"/>
    <property type="molecule type" value="Genomic_DNA"/>
</dbReference>
<protein>
    <submittedName>
        <fullName evidence="4">Membrane protein</fullName>
    </submittedName>
</protein>
<proteinExistence type="inferred from homology"/>
<keyword evidence="5" id="KW-1185">Reference proteome</keyword>
<gene>
    <name evidence="4" type="ORF">DSLASN_32750</name>
</gene>
<keyword evidence="3" id="KW-1133">Transmembrane helix</keyword>
<organism evidence="4 5">
    <name type="scientific">Desulfoluna limicola</name>
    <dbReference type="NCBI Taxonomy" id="2810562"/>
    <lineage>
        <taxon>Bacteria</taxon>
        <taxon>Pseudomonadati</taxon>
        <taxon>Thermodesulfobacteriota</taxon>
        <taxon>Desulfobacteria</taxon>
        <taxon>Desulfobacterales</taxon>
        <taxon>Desulfolunaceae</taxon>
        <taxon>Desulfoluna</taxon>
    </lineage>
</organism>
<evidence type="ECO:0000256" key="3">
    <source>
        <dbReference type="SAM" id="Phobius"/>
    </source>
</evidence>
<dbReference type="InterPro" id="IPR000462">
    <property type="entry name" value="CDP-OH_P_trans"/>
</dbReference>
<dbReference type="Pfam" id="PF01066">
    <property type="entry name" value="CDP-OH_P_transf"/>
    <property type="match status" value="1"/>
</dbReference>
<dbReference type="PROSITE" id="PS00379">
    <property type="entry name" value="CDP_ALCOHOL_P_TRANSF"/>
    <property type="match status" value="1"/>
</dbReference>
<dbReference type="RefSeq" id="WP_236889048.1">
    <property type="nucleotide sequence ID" value="NZ_AP024488.1"/>
</dbReference>
<feature type="transmembrane region" description="Helical" evidence="3">
    <location>
        <begin position="81"/>
        <end position="103"/>
    </location>
</feature>
<keyword evidence="3" id="KW-0812">Transmembrane</keyword>
<evidence type="ECO:0000313" key="4">
    <source>
        <dbReference type="EMBL" id="BCS97643.1"/>
    </source>
</evidence>
<dbReference type="Gene3D" id="1.20.120.1760">
    <property type="match status" value="1"/>
</dbReference>
<dbReference type="Proteomes" id="UP001320148">
    <property type="component" value="Chromosome"/>
</dbReference>
<dbReference type="InterPro" id="IPR048254">
    <property type="entry name" value="CDP_ALCOHOL_P_TRANSF_CS"/>
</dbReference>
<keyword evidence="1 2" id="KW-0808">Transferase</keyword>